<gene>
    <name evidence="4" type="ORF">DSOUD_3508</name>
</gene>
<keyword evidence="2" id="KW-0560">Oxidoreductase</keyword>
<protein>
    <submittedName>
        <fullName evidence="4">NAD(P)-dependent dehydrogenase, short-chain alcohol dehydrogenase family</fullName>
    </submittedName>
</protein>
<dbReference type="PANTHER" id="PTHR24321:SF8">
    <property type="entry name" value="ESTRADIOL 17-BETA-DEHYDROGENASE 8-RELATED"/>
    <property type="match status" value="1"/>
</dbReference>
<proteinExistence type="inferred from homology"/>
<organism evidence="4 5">
    <name type="scientific">Desulfuromonas soudanensis</name>
    <dbReference type="NCBI Taxonomy" id="1603606"/>
    <lineage>
        <taxon>Bacteria</taxon>
        <taxon>Pseudomonadati</taxon>
        <taxon>Thermodesulfobacteriota</taxon>
        <taxon>Desulfuromonadia</taxon>
        <taxon>Desulfuromonadales</taxon>
        <taxon>Desulfuromonadaceae</taxon>
        <taxon>Desulfuromonas</taxon>
    </lineage>
</organism>
<dbReference type="EMBL" id="CP010802">
    <property type="protein sequence ID" value="ALC18222.1"/>
    <property type="molecule type" value="Genomic_DNA"/>
</dbReference>
<dbReference type="PRINTS" id="PR00080">
    <property type="entry name" value="SDRFAMILY"/>
</dbReference>
<dbReference type="InterPro" id="IPR036291">
    <property type="entry name" value="NAD(P)-bd_dom_sf"/>
</dbReference>
<dbReference type="AlphaFoldDB" id="A0A0M4D9N1"/>
<dbReference type="STRING" id="1603606.DSOUD_3508"/>
<sequence length="252" mass="26523">MEEKRRVAVITGGAQGIGRGSAQAFLAAGYRVVIADCDGEAGEEAVRELAGGERVRFVETDVASEKAVERLVETTLTEFGVLDVLINNAGIMVRSPLAELTQEAWQKVLAVNLTGPMLCARYAAPHLREGGGAIVNIASTRALMSEPDTEAYSASKGGLLALTHALSVSLGPEIRVNAISPGWIDVGPWQKSSSRTTDVPGAADHRQHPAGRVGTPEDVANLALFLADPVNGFITGQNFVVDGGMTKKMIYA</sequence>
<name>A0A0M4D9N1_9BACT</name>
<reference evidence="4 5" key="1">
    <citation type="submission" date="2015-07" db="EMBL/GenBank/DDBJ databases">
        <title>Isolation and Genomic Characterization of a Novel Halophilic Metal-Reducing Deltaproteobacterium from the Deep Subsurface.</title>
        <authorList>
            <person name="Badalamenti J.P."/>
            <person name="Summers Z.M."/>
            <person name="Gralnick J.A."/>
            <person name="Bond D.R."/>
        </authorList>
    </citation>
    <scope>NUCLEOTIDE SEQUENCE [LARGE SCALE GENOMIC DNA]</scope>
    <source>
        <strain evidence="4 5">WTL</strain>
    </source>
</reference>
<evidence type="ECO:0000256" key="3">
    <source>
        <dbReference type="SAM" id="MobiDB-lite"/>
    </source>
</evidence>
<dbReference type="OrthoDB" id="5363038at2"/>
<dbReference type="KEGG" id="des:DSOUD_3508"/>
<dbReference type="InterPro" id="IPR020904">
    <property type="entry name" value="Sc_DH/Rdtase_CS"/>
</dbReference>
<dbReference type="InterPro" id="IPR002347">
    <property type="entry name" value="SDR_fam"/>
</dbReference>
<dbReference type="PROSITE" id="PS00061">
    <property type="entry name" value="ADH_SHORT"/>
    <property type="match status" value="1"/>
</dbReference>
<dbReference type="Proteomes" id="UP000057158">
    <property type="component" value="Chromosome"/>
</dbReference>
<dbReference type="PANTHER" id="PTHR24321">
    <property type="entry name" value="DEHYDROGENASES, SHORT CHAIN"/>
    <property type="match status" value="1"/>
</dbReference>
<accession>A0A0M4D9N1</accession>
<dbReference type="SUPFAM" id="SSF51735">
    <property type="entry name" value="NAD(P)-binding Rossmann-fold domains"/>
    <property type="match status" value="1"/>
</dbReference>
<dbReference type="Pfam" id="PF13561">
    <property type="entry name" value="adh_short_C2"/>
    <property type="match status" value="1"/>
</dbReference>
<dbReference type="FunFam" id="3.40.50.720:FF:000084">
    <property type="entry name" value="Short-chain dehydrogenase reductase"/>
    <property type="match status" value="1"/>
</dbReference>
<dbReference type="PRINTS" id="PR00081">
    <property type="entry name" value="GDHRDH"/>
</dbReference>
<dbReference type="PATRIC" id="fig|1603606.3.peg.3781"/>
<evidence type="ECO:0000256" key="2">
    <source>
        <dbReference type="ARBA" id="ARBA00023002"/>
    </source>
</evidence>
<dbReference type="NCBIfam" id="NF005559">
    <property type="entry name" value="PRK07231.1"/>
    <property type="match status" value="1"/>
</dbReference>
<keyword evidence="5" id="KW-1185">Reference proteome</keyword>
<feature type="region of interest" description="Disordered" evidence="3">
    <location>
        <begin position="190"/>
        <end position="213"/>
    </location>
</feature>
<comment type="similarity">
    <text evidence="1">Belongs to the short-chain dehydrogenases/reductases (SDR) family.</text>
</comment>
<evidence type="ECO:0000313" key="5">
    <source>
        <dbReference type="Proteomes" id="UP000057158"/>
    </source>
</evidence>
<dbReference type="RefSeq" id="WP_053552154.1">
    <property type="nucleotide sequence ID" value="NZ_CP010802.1"/>
</dbReference>
<dbReference type="Gene3D" id="3.40.50.720">
    <property type="entry name" value="NAD(P)-binding Rossmann-like Domain"/>
    <property type="match status" value="1"/>
</dbReference>
<evidence type="ECO:0000313" key="4">
    <source>
        <dbReference type="EMBL" id="ALC18222.1"/>
    </source>
</evidence>
<dbReference type="GO" id="GO:0016491">
    <property type="term" value="F:oxidoreductase activity"/>
    <property type="evidence" value="ECO:0007669"/>
    <property type="project" value="UniProtKB-KW"/>
</dbReference>
<evidence type="ECO:0000256" key="1">
    <source>
        <dbReference type="ARBA" id="ARBA00006484"/>
    </source>
</evidence>